<sequence>MVQIILRVPLPDTREQLETGMVSKLKALESSFVLSAFDEDTGIADITSSAVDDDMYDRIGSLLQEWVAEEQPCILTYHMIRGTA</sequence>
<proteinExistence type="predicted"/>
<accession>A0A9P8FXL7</accession>
<reference evidence="1" key="2">
    <citation type="submission" date="2021-08" db="EMBL/GenBank/DDBJ databases">
        <authorList>
            <person name="Gostincar C."/>
            <person name="Sun X."/>
            <person name="Song Z."/>
            <person name="Gunde-Cimerman N."/>
        </authorList>
    </citation>
    <scope>NUCLEOTIDE SEQUENCE</scope>
    <source>
        <strain evidence="1">EXF-9298</strain>
    </source>
</reference>
<dbReference type="AlphaFoldDB" id="A0A9P8FXL7"/>
<evidence type="ECO:0000313" key="2">
    <source>
        <dbReference type="Proteomes" id="UP000729357"/>
    </source>
</evidence>
<keyword evidence="2" id="KW-1185">Reference proteome</keyword>
<gene>
    <name evidence="1" type="ORF">KCU98_g4233</name>
</gene>
<name>A0A9P8FXL7_AURME</name>
<dbReference type="Proteomes" id="UP000729357">
    <property type="component" value="Unassembled WGS sequence"/>
</dbReference>
<feature type="non-terminal residue" evidence="1">
    <location>
        <position position="84"/>
    </location>
</feature>
<reference evidence="1" key="1">
    <citation type="journal article" date="2021" name="J Fungi (Basel)">
        <title>Virulence traits and population genomics of the black yeast Aureobasidium melanogenum.</title>
        <authorList>
            <person name="Cernosa A."/>
            <person name="Sun X."/>
            <person name="Gostincar C."/>
            <person name="Fang C."/>
            <person name="Gunde-Cimerman N."/>
            <person name="Song Z."/>
        </authorList>
    </citation>
    <scope>NUCLEOTIDE SEQUENCE</scope>
    <source>
        <strain evidence="1">EXF-9298</strain>
    </source>
</reference>
<evidence type="ECO:0000313" key="1">
    <source>
        <dbReference type="EMBL" id="KAG9986150.1"/>
    </source>
</evidence>
<comment type="caution">
    <text evidence="1">The sequence shown here is derived from an EMBL/GenBank/DDBJ whole genome shotgun (WGS) entry which is preliminary data.</text>
</comment>
<dbReference type="EMBL" id="JAHFXS010000331">
    <property type="protein sequence ID" value="KAG9986150.1"/>
    <property type="molecule type" value="Genomic_DNA"/>
</dbReference>
<organism evidence="1 2">
    <name type="scientific">Aureobasidium melanogenum</name>
    <name type="common">Aureobasidium pullulans var. melanogenum</name>
    <dbReference type="NCBI Taxonomy" id="46634"/>
    <lineage>
        <taxon>Eukaryota</taxon>
        <taxon>Fungi</taxon>
        <taxon>Dikarya</taxon>
        <taxon>Ascomycota</taxon>
        <taxon>Pezizomycotina</taxon>
        <taxon>Dothideomycetes</taxon>
        <taxon>Dothideomycetidae</taxon>
        <taxon>Dothideales</taxon>
        <taxon>Saccotheciaceae</taxon>
        <taxon>Aureobasidium</taxon>
    </lineage>
</organism>
<protein>
    <submittedName>
        <fullName evidence="1">Uncharacterized protein</fullName>
    </submittedName>
</protein>